<dbReference type="GO" id="GO:0006388">
    <property type="term" value="P:tRNA splicing, via endonucleolytic cleavage and ligation"/>
    <property type="evidence" value="ECO:0007669"/>
    <property type="project" value="TreeGrafter"/>
</dbReference>
<evidence type="ECO:0000256" key="6">
    <source>
        <dbReference type="ARBA" id="ARBA00047949"/>
    </source>
</evidence>
<dbReference type="PANTHER" id="PTHR12684:SF2">
    <property type="entry name" value="TRNA 2'-PHOSPHOTRANSFERASE 1"/>
    <property type="match status" value="1"/>
</dbReference>
<dbReference type="AlphaFoldDB" id="A0A922LID8"/>
<evidence type="ECO:0000313" key="8">
    <source>
        <dbReference type="Proteomes" id="UP000471633"/>
    </source>
</evidence>
<gene>
    <name evidence="7" type="primary">TRPT1_1</name>
    <name evidence="7" type="ORF">MS3_00006968</name>
</gene>
<dbReference type="InterPro" id="IPR042081">
    <property type="entry name" value="RNA_2'-PTrans_C"/>
</dbReference>
<dbReference type="InterPro" id="IPR042080">
    <property type="entry name" value="RNA_2'-PTrans_N"/>
</dbReference>
<name>A0A922LID8_SCHHA</name>
<dbReference type="EMBL" id="AMPZ03000004">
    <property type="protein sequence ID" value="KAH9585845.1"/>
    <property type="molecule type" value="Genomic_DNA"/>
</dbReference>
<evidence type="ECO:0000256" key="2">
    <source>
        <dbReference type="ARBA" id="ARBA00009836"/>
    </source>
</evidence>
<dbReference type="InterPro" id="IPR002745">
    <property type="entry name" value="Ptrans_KptA/Tpt1"/>
</dbReference>
<dbReference type="Gene3D" id="1.10.10.970">
    <property type="entry name" value="RNA 2'-phosphotransferase, Tpt1/KptA family, N-terminal domain"/>
    <property type="match status" value="1"/>
</dbReference>
<reference evidence="7" key="2">
    <citation type="journal article" date="2019" name="Gigascience">
        <title>High-quality Schistosoma haematobium genome achieved by single-molecule and long-range sequencing.</title>
        <authorList>
            <person name="Stroehlein A.J."/>
            <person name="Korhonen P.K."/>
            <person name="Chong T.M."/>
            <person name="Lim Y.L."/>
            <person name="Chan K.G."/>
            <person name="Webster B."/>
            <person name="Rollinson D."/>
            <person name="Brindley P.J."/>
            <person name="Gasser R.B."/>
            <person name="Young N.D."/>
        </authorList>
    </citation>
    <scope>NUCLEOTIDE SEQUENCE</scope>
</reference>
<dbReference type="PANTHER" id="PTHR12684">
    <property type="entry name" value="PUTATIVE PHOSPHOTRANSFERASE"/>
    <property type="match status" value="1"/>
</dbReference>
<comment type="catalytic activity">
    <reaction evidence="6">
        <text>2'-phospho-[ligated tRNA] + NAD(+) = mature tRNA + ADP-alpha-D-ribose 1'',2''-cyclic phosphate + nicotinamide</text>
        <dbReference type="Rhea" id="RHEA:23324"/>
        <dbReference type="Rhea" id="RHEA-COMP:11106"/>
        <dbReference type="Rhea" id="RHEA-COMP:11107"/>
        <dbReference type="ChEBI" id="CHEBI:17154"/>
        <dbReference type="ChEBI" id="CHEBI:57540"/>
        <dbReference type="ChEBI" id="CHEBI:76596"/>
        <dbReference type="ChEBI" id="CHEBI:82883"/>
        <dbReference type="ChEBI" id="CHEBI:85027"/>
        <dbReference type="EC" id="2.7.1.160"/>
    </reaction>
</comment>
<proteinExistence type="inferred from homology"/>
<reference evidence="7" key="1">
    <citation type="journal article" date="2012" name="Nat. Genet.">
        <title>Whole-genome sequence of Schistosoma haematobium.</title>
        <authorList>
            <person name="Young N.D."/>
            <person name="Jex A.R."/>
            <person name="Li B."/>
            <person name="Liu S."/>
            <person name="Yang L."/>
            <person name="Xiong Z."/>
            <person name="Li Y."/>
            <person name="Cantacessi C."/>
            <person name="Hall R.S."/>
            <person name="Xu X."/>
            <person name="Chen F."/>
            <person name="Wu X."/>
            <person name="Zerlotini A."/>
            <person name="Oliveira G."/>
            <person name="Hofmann A."/>
            <person name="Zhang G."/>
            <person name="Fang X."/>
            <person name="Kang Y."/>
            <person name="Campbell B.E."/>
            <person name="Loukas A."/>
            <person name="Ranganathan S."/>
            <person name="Rollinson D."/>
            <person name="Rinaldi G."/>
            <person name="Brindley P.J."/>
            <person name="Yang H."/>
            <person name="Wang J."/>
            <person name="Wang J."/>
            <person name="Gasser R.B."/>
        </authorList>
    </citation>
    <scope>NUCLEOTIDE SEQUENCE</scope>
</reference>
<reference evidence="7" key="3">
    <citation type="submission" date="2021-06" db="EMBL/GenBank/DDBJ databases">
        <title>Chromosome-level genome assembly for S. haematobium.</title>
        <authorList>
            <person name="Stroehlein A.J."/>
        </authorList>
    </citation>
    <scope>NUCLEOTIDE SEQUENCE</scope>
</reference>
<keyword evidence="8" id="KW-1185">Reference proteome</keyword>
<dbReference type="Gene3D" id="3.20.170.30">
    <property type="match status" value="1"/>
</dbReference>
<organism evidence="7 8">
    <name type="scientific">Schistosoma haematobium</name>
    <name type="common">Blood fluke</name>
    <dbReference type="NCBI Taxonomy" id="6185"/>
    <lineage>
        <taxon>Eukaryota</taxon>
        <taxon>Metazoa</taxon>
        <taxon>Spiralia</taxon>
        <taxon>Lophotrochozoa</taxon>
        <taxon>Platyhelminthes</taxon>
        <taxon>Trematoda</taxon>
        <taxon>Digenea</taxon>
        <taxon>Strigeidida</taxon>
        <taxon>Schistosomatoidea</taxon>
        <taxon>Schistosomatidae</taxon>
        <taxon>Schistosoma</taxon>
    </lineage>
</organism>
<dbReference type="Proteomes" id="UP000471633">
    <property type="component" value="Unassembled WGS sequence"/>
</dbReference>
<evidence type="ECO:0000313" key="7">
    <source>
        <dbReference type="EMBL" id="KAH9585845.1"/>
    </source>
</evidence>
<keyword evidence="4" id="KW-0808">Transferase</keyword>
<dbReference type="OrthoDB" id="419694at2759"/>
<dbReference type="SUPFAM" id="SSF56399">
    <property type="entry name" value="ADP-ribosylation"/>
    <property type="match status" value="1"/>
</dbReference>
<dbReference type="CTD" id="24591516"/>
<comment type="caution">
    <text evidence="7">The sequence shown here is derived from an EMBL/GenBank/DDBJ whole genome shotgun (WGS) entry which is preliminary data.</text>
</comment>
<reference evidence="7" key="4">
    <citation type="journal article" date="2022" name="PLoS Pathog.">
        <title>Chromosome-level genome of Schistosoma haematobium underpins genome-wide explorations of molecular variation.</title>
        <authorList>
            <person name="Stroehlein A.J."/>
            <person name="Korhonen P.K."/>
            <person name="Lee V.V."/>
            <person name="Ralph S.A."/>
            <person name="Mentink-Kane M."/>
            <person name="You H."/>
            <person name="McManus D.P."/>
            <person name="Tchuente L.T."/>
            <person name="Stothard J.R."/>
            <person name="Kaur P."/>
            <person name="Dudchenko O."/>
            <person name="Aiden E.L."/>
            <person name="Yang B."/>
            <person name="Yang H."/>
            <person name="Emery A.M."/>
            <person name="Webster B.L."/>
            <person name="Brindley P.J."/>
            <person name="Rollinson D."/>
            <person name="Chang B.C.H."/>
            <person name="Gasser R.B."/>
            <person name="Young N.D."/>
        </authorList>
    </citation>
    <scope>NUCLEOTIDE SEQUENCE</scope>
</reference>
<protein>
    <recommendedName>
        <fullName evidence="3">2'-phosphotransferase</fullName>
        <ecNumber evidence="3">2.7.1.160</ecNumber>
    </recommendedName>
</protein>
<accession>A0A922LID8</accession>
<evidence type="ECO:0000256" key="4">
    <source>
        <dbReference type="ARBA" id="ARBA00022679"/>
    </source>
</evidence>
<dbReference type="GO" id="GO:0000215">
    <property type="term" value="F:tRNA 2'-phosphotransferase activity"/>
    <property type="evidence" value="ECO:0007669"/>
    <property type="project" value="UniProtKB-EC"/>
</dbReference>
<dbReference type="EC" id="2.7.1.160" evidence="3"/>
<dbReference type="Pfam" id="PF01885">
    <property type="entry name" value="PTS_2-RNA"/>
    <property type="match status" value="1"/>
</dbReference>
<dbReference type="RefSeq" id="XP_051068407.1">
    <property type="nucleotide sequence ID" value="XM_051215217.1"/>
</dbReference>
<sequence length="355" mass="40808">MDSTGTPFQMSTTVDVSKTYKSPTSHRKCTNRMTSMFRFCSTCLPTSSSSEKKVQIAPPTDEIPQTRKSLDRYERIGNLLEQFLKGKLQHIHKFTDLPDGYFLIDEIIQLPEFKKEHCTYDEIIDVVHNDALLRFSVRGSKVRLKPPELNKDPDVILSKKLAWILRHGAENVGMKYEPGGYLYVDKILQLKPFQGVRLEDISRVVNSNDKKRYELSTNPENGRLRIRAYQGHTVTIEGLDISLIENPEDYPTVIHGTYFRNWDSIRREGLKRMQRTHIHFAPGEVGETGVISGMRSSAEIIIYIDLIKAINDGYKFYLSKNNVILCEGNKEGCLPTKYFRAAYQRNPRLKLSLTP</sequence>
<keyword evidence="5" id="KW-0520">NAD</keyword>
<comment type="function">
    <text evidence="1">Catalyzes the last step of tRNA splicing, the transfer of the splice junction 2'-phosphate from ligated tRNA to NAD to produce ADP-ribose 1''-2'' cyclic phosphate.</text>
</comment>
<evidence type="ECO:0000256" key="1">
    <source>
        <dbReference type="ARBA" id="ARBA00003343"/>
    </source>
</evidence>
<comment type="similarity">
    <text evidence="2">Belongs to the KptA/TPT1 family.</text>
</comment>
<evidence type="ECO:0000256" key="3">
    <source>
        <dbReference type="ARBA" id="ARBA00012007"/>
    </source>
</evidence>
<evidence type="ECO:0000256" key="5">
    <source>
        <dbReference type="ARBA" id="ARBA00023027"/>
    </source>
</evidence>
<dbReference type="GeneID" id="24591516"/>